<proteinExistence type="predicted"/>
<dbReference type="EMBL" id="QRHO01000003">
    <property type="protein sequence ID" value="RHF84976.1"/>
    <property type="molecule type" value="Genomic_DNA"/>
</dbReference>
<dbReference type="EMBL" id="QRXJ01000004">
    <property type="protein sequence ID" value="RGT91532.1"/>
    <property type="molecule type" value="Genomic_DNA"/>
</dbReference>
<feature type="transmembrane region" description="Helical" evidence="6">
    <location>
        <begin position="159"/>
        <end position="175"/>
    </location>
</feature>
<feature type="transmembrane region" description="Helical" evidence="6">
    <location>
        <begin position="69"/>
        <end position="86"/>
    </location>
</feature>
<reference evidence="13 14" key="2">
    <citation type="submission" date="2018-08" db="EMBL/GenBank/DDBJ databases">
        <title>A genome reference for cultivated species of the human gut microbiota.</title>
        <authorList>
            <person name="Zou Y."/>
            <person name="Xue W."/>
            <person name="Luo G."/>
        </authorList>
    </citation>
    <scope>NUCLEOTIDE SEQUENCE [LARGE SCALE GENOMIC DNA]</scope>
    <source>
        <strain evidence="10 13">AF18-12LB</strain>
        <strain evidence="11 14">AM23-3</strain>
    </source>
</reference>
<comment type="subcellular location">
    <subcellularLocation>
        <location evidence="1">Cell membrane</location>
        <topology evidence="1">Multi-pass membrane protein</topology>
    </subcellularLocation>
</comment>
<evidence type="ECO:0000256" key="6">
    <source>
        <dbReference type="SAM" id="Phobius"/>
    </source>
</evidence>
<evidence type="ECO:0000256" key="3">
    <source>
        <dbReference type="ARBA" id="ARBA00022692"/>
    </source>
</evidence>
<name>A0A174JM90_9FIRM</name>
<dbReference type="EMBL" id="BSCI01000001">
    <property type="protein sequence ID" value="GLG85598.1"/>
    <property type="molecule type" value="Genomic_DNA"/>
</dbReference>
<evidence type="ECO:0000313" key="14">
    <source>
        <dbReference type="Proteomes" id="UP000284579"/>
    </source>
</evidence>
<feature type="transmembrane region" description="Helical" evidence="6">
    <location>
        <begin position="206"/>
        <end position="225"/>
    </location>
</feature>
<keyword evidence="2" id="KW-1003">Cell membrane</keyword>
<feature type="transmembrane region" description="Helical" evidence="6">
    <location>
        <begin position="287"/>
        <end position="305"/>
    </location>
</feature>
<dbReference type="AlphaFoldDB" id="A0A174JM90"/>
<reference evidence="9 15" key="4">
    <citation type="submission" date="2020-07" db="EMBL/GenBank/DDBJ databases">
        <title>Bacterial metabolism rescues the inhibition of intestinal drug absorption by food and drug additives.</title>
        <authorList>
            <person name="Zou L."/>
            <person name="Spanogiannopoulos P."/>
            <person name="Chien H.-C."/>
            <person name="Pieper L.M."/>
            <person name="Cai W."/>
            <person name="Khuri N."/>
            <person name="Pottel J."/>
            <person name="Vora B."/>
            <person name="Ni Z."/>
            <person name="Tsakalozou E."/>
            <person name="Zhang W."/>
            <person name="Shoichet B.K."/>
            <person name="Giacomini K.M."/>
            <person name="Turnbaugh P.J."/>
        </authorList>
    </citation>
    <scope>NUCLEOTIDE SEQUENCE [LARGE SCALE GENOMIC DNA]</scope>
    <source>
        <strain evidence="9 15">F22</strain>
    </source>
</reference>
<reference evidence="9 15" key="3">
    <citation type="submission" date="2020-04" db="EMBL/GenBank/DDBJ databases">
        <authorList>
            <person name="Pieper L."/>
        </authorList>
    </citation>
    <scope>NUCLEOTIDE SEQUENCE [LARGE SCALE GENOMIC DNA]</scope>
    <source>
        <strain evidence="9 15">F22</strain>
    </source>
</reference>
<reference evidence="7 12" key="1">
    <citation type="submission" date="2015-09" db="EMBL/GenBank/DDBJ databases">
        <authorList>
            <consortium name="Pathogen Informatics"/>
        </authorList>
    </citation>
    <scope>NUCLEOTIDE SEQUENCE [LARGE SCALE GENOMIC DNA]</scope>
    <source>
        <strain evidence="7 12">2789STDY5834866</strain>
    </source>
</reference>
<dbReference type="Proteomes" id="UP000283360">
    <property type="component" value="Unassembled WGS sequence"/>
</dbReference>
<keyword evidence="4 6" id="KW-1133">Transmembrane helix</keyword>
<accession>A0A174JM90</accession>
<feature type="transmembrane region" description="Helical" evidence="6">
    <location>
        <begin position="12"/>
        <end position="31"/>
    </location>
</feature>
<gene>
    <name evidence="7" type="primary">rbsC_3</name>
    <name evidence="8" type="ORF">comes_01430</name>
    <name evidence="11" type="ORF">DW656_04100</name>
    <name evidence="10" type="ORF">DWX03_03725</name>
    <name evidence="7" type="ORF">ERS852481_00047</name>
    <name evidence="9" type="ORF">HUU93_14940</name>
</gene>
<organism evidence="10 13">
    <name type="scientific">Coprococcus comes</name>
    <dbReference type="NCBI Taxonomy" id="410072"/>
    <lineage>
        <taxon>Bacteria</taxon>
        <taxon>Bacillati</taxon>
        <taxon>Bacillota</taxon>
        <taxon>Clostridia</taxon>
        <taxon>Lachnospirales</taxon>
        <taxon>Lachnospiraceae</taxon>
        <taxon>Coprococcus</taxon>
    </lineage>
</organism>
<feature type="transmembrane region" description="Helical" evidence="6">
    <location>
        <begin position="43"/>
        <end position="62"/>
    </location>
</feature>
<reference evidence="8" key="6">
    <citation type="submission" date="2022-11" db="EMBL/GenBank/DDBJ databases">
        <title>Draft genome sequence of Coprococcus comes strain 31264.</title>
        <authorList>
            <person name="Hisatomi A."/>
            <person name="Ohkuma M."/>
            <person name="Sakamoto M."/>
        </authorList>
    </citation>
    <scope>NUCLEOTIDE SEQUENCE</scope>
    <source>
        <strain evidence="8">JCM 31264</strain>
    </source>
</reference>
<keyword evidence="3 6" id="KW-0812">Transmembrane</keyword>
<evidence type="ECO:0000256" key="1">
    <source>
        <dbReference type="ARBA" id="ARBA00004651"/>
    </source>
</evidence>
<evidence type="ECO:0000256" key="5">
    <source>
        <dbReference type="ARBA" id="ARBA00023136"/>
    </source>
</evidence>
<dbReference type="GO" id="GO:0005886">
    <property type="term" value="C:plasma membrane"/>
    <property type="evidence" value="ECO:0007669"/>
    <property type="project" value="UniProtKB-SubCell"/>
</dbReference>
<dbReference type="InterPro" id="IPR001851">
    <property type="entry name" value="ABC_transp_permease"/>
</dbReference>
<evidence type="ECO:0000313" key="15">
    <source>
        <dbReference type="Proteomes" id="UP000554488"/>
    </source>
</evidence>
<dbReference type="EMBL" id="JABWDC010000093">
    <property type="protein sequence ID" value="NUN87859.1"/>
    <property type="molecule type" value="Genomic_DNA"/>
</dbReference>
<dbReference type="EMBL" id="CYZK01000001">
    <property type="protein sequence ID" value="CUN39340.1"/>
    <property type="molecule type" value="Genomic_DNA"/>
</dbReference>
<evidence type="ECO:0000313" key="7">
    <source>
        <dbReference type="EMBL" id="CUN39340.1"/>
    </source>
</evidence>
<dbReference type="Proteomes" id="UP001145109">
    <property type="component" value="Unassembled WGS sequence"/>
</dbReference>
<dbReference type="Proteomes" id="UP000554488">
    <property type="component" value="Unassembled WGS sequence"/>
</dbReference>
<evidence type="ECO:0000256" key="4">
    <source>
        <dbReference type="ARBA" id="ARBA00022989"/>
    </source>
</evidence>
<dbReference type="STRING" id="410072.ERS852525_00268"/>
<feature type="transmembrane region" description="Helical" evidence="6">
    <location>
        <begin position="92"/>
        <end position="112"/>
    </location>
</feature>
<dbReference type="GO" id="GO:0022857">
    <property type="term" value="F:transmembrane transporter activity"/>
    <property type="evidence" value="ECO:0007669"/>
    <property type="project" value="InterPro"/>
</dbReference>
<dbReference type="OrthoDB" id="1765588at2"/>
<evidence type="ECO:0000313" key="13">
    <source>
        <dbReference type="Proteomes" id="UP000283360"/>
    </source>
</evidence>
<keyword evidence="13" id="KW-1185">Reference proteome</keyword>
<feature type="transmembrane region" description="Helical" evidence="6">
    <location>
        <begin position="262"/>
        <end position="281"/>
    </location>
</feature>
<reference evidence="8" key="5">
    <citation type="submission" date="2022-09" db="EMBL/GenBank/DDBJ databases">
        <title>Draft genome sequence of Coprococcus comes strain 31264.</title>
        <authorList>
            <person name="Atsushi H."/>
            <person name="Moriya O."/>
            <person name="Mitsuo S."/>
        </authorList>
    </citation>
    <scope>NUCLEOTIDE SEQUENCE</scope>
    <source>
        <strain evidence="8">JCM 31264</strain>
    </source>
</reference>
<dbReference type="RefSeq" id="WP_055247451.1">
    <property type="nucleotide sequence ID" value="NZ_BSCI01000001.1"/>
</dbReference>
<evidence type="ECO:0000313" key="10">
    <source>
        <dbReference type="EMBL" id="RGT91532.1"/>
    </source>
</evidence>
<dbReference type="PaxDb" id="410072-ERS852525_00268"/>
<dbReference type="Proteomes" id="UP000095362">
    <property type="component" value="Unassembled WGS sequence"/>
</dbReference>
<dbReference type="CDD" id="cd06579">
    <property type="entry name" value="TM_PBP1_transp_AraH_like"/>
    <property type="match status" value="1"/>
</dbReference>
<protein>
    <submittedName>
        <fullName evidence="10">ABC transporter permease</fullName>
    </submittedName>
    <submittedName>
        <fullName evidence="7">Ribose transport system permease protein rbsC</fullName>
    </submittedName>
</protein>
<feature type="transmembrane region" description="Helical" evidence="6">
    <location>
        <begin position="119"/>
        <end position="139"/>
    </location>
</feature>
<evidence type="ECO:0000313" key="11">
    <source>
        <dbReference type="EMBL" id="RHF84976.1"/>
    </source>
</evidence>
<dbReference type="Pfam" id="PF02653">
    <property type="entry name" value="BPD_transp_2"/>
    <property type="match status" value="1"/>
</dbReference>
<dbReference type="Proteomes" id="UP000284579">
    <property type="component" value="Unassembled WGS sequence"/>
</dbReference>
<sequence length="313" mass="33221">MKEKAKAKEILQKIIPFLGIILMIIIFQVGGEGKLLTKGNINSILNQTVYIAIMAFGAIFVYSHGGMDLSYGGVIGFSVLVAILVANTGVPAGVVFITNILAALVWFVLNGVVSVYLQVSPFITSLCIMYMCRGILNTVCASQKYSIPVELFEFDNQKFKLGMLLGVFIICYILFEKTAIGKDNKAIGGNPAAAKQAGVNVNRTRMIAYIISGITVGIAGFILMARAGSVSTSTGQGMEMNVVTALVLGGVPLSGGSKVKMIGAVVGSFSVILLRNGLIILGVNERVVEGIQGLVLLLLVFLTYVKNKDGVLE</sequence>
<evidence type="ECO:0000313" key="8">
    <source>
        <dbReference type="EMBL" id="GLG85598.1"/>
    </source>
</evidence>
<evidence type="ECO:0000313" key="12">
    <source>
        <dbReference type="Proteomes" id="UP000095362"/>
    </source>
</evidence>
<dbReference type="PANTHER" id="PTHR32196">
    <property type="entry name" value="ABC TRANSPORTER PERMEASE PROTEIN YPHD-RELATED-RELATED"/>
    <property type="match status" value="1"/>
</dbReference>
<keyword evidence="5 6" id="KW-0472">Membrane</keyword>
<evidence type="ECO:0000256" key="2">
    <source>
        <dbReference type="ARBA" id="ARBA00022475"/>
    </source>
</evidence>
<evidence type="ECO:0000313" key="9">
    <source>
        <dbReference type="EMBL" id="NUN87859.1"/>
    </source>
</evidence>